<feature type="transmembrane region" description="Helical" evidence="1">
    <location>
        <begin position="129"/>
        <end position="147"/>
    </location>
</feature>
<evidence type="ECO:0000313" key="3">
    <source>
        <dbReference type="Proteomes" id="UP000002139"/>
    </source>
</evidence>
<dbReference type="STRING" id="448385.sce8538"/>
<dbReference type="Proteomes" id="UP000002139">
    <property type="component" value="Chromosome"/>
</dbReference>
<feature type="transmembrane region" description="Helical" evidence="1">
    <location>
        <begin position="159"/>
        <end position="179"/>
    </location>
</feature>
<evidence type="ECO:0000256" key="1">
    <source>
        <dbReference type="SAM" id="Phobius"/>
    </source>
</evidence>
<gene>
    <name evidence="2" type="ordered locus">sce8538</name>
</gene>
<keyword evidence="3" id="KW-1185">Reference proteome</keyword>
<feature type="transmembrane region" description="Helical" evidence="1">
    <location>
        <begin position="103"/>
        <end position="122"/>
    </location>
</feature>
<reference evidence="2 3" key="1">
    <citation type="journal article" date="2007" name="Nat. Biotechnol.">
        <title>Complete genome sequence of the myxobacterium Sorangium cellulosum.</title>
        <authorList>
            <person name="Schneiker S."/>
            <person name="Perlova O."/>
            <person name="Kaiser O."/>
            <person name="Gerth K."/>
            <person name="Alici A."/>
            <person name="Altmeyer M.O."/>
            <person name="Bartels D."/>
            <person name="Bekel T."/>
            <person name="Beyer S."/>
            <person name="Bode E."/>
            <person name="Bode H.B."/>
            <person name="Bolten C.J."/>
            <person name="Choudhuri J.V."/>
            <person name="Doss S."/>
            <person name="Elnakady Y.A."/>
            <person name="Frank B."/>
            <person name="Gaigalat L."/>
            <person name="Goesmann A."/>
            <person name="Groeger C."/>
            <person name="Gross F."/>
            <person name="Jelsbak L."/>
            <person name="Jelsbak L."/>
            <person name="Kalinowski J."/>
            <person name="Kegler C."/>
            <person name="Knauber T."/>
            <person name="Konietzny S."/>
            <person name="Kopp M."/>
            <person name="Krause L."/>
            <person name="Krug D."/>
            <person name="Linke B."/>
            <person name="Mahmud T."/>
            <person name="Martinez-Arias R."/>
            <person name="McHardy A.C."/>
            <person name="Merai M."/>
            <person name="Meyer F."/>
            <person name="Mormann S."/>
            <person name="Munoz-Dorado J."/>
            <person name="Perez J."/>
            <person name="Pradella S."/>
            <person name="Rachid S."/>
            <person name="Raddatz G."/>
            <person name="Rosenau F."/>
            <person name="Rueckert C."/>
            <person name="Sasse F."/>
            <person name="Scharfe M."/>
            <person name="Schuster S.C."/>
            <person name="Suen G."/>
            <person name="Treuner-Lange A."/>
            <person name="Velicer G.J."/>
            <person name="Vorholter F.-J."/>
            <person name="Weissman K.J."/>
            <person name="Welch R.D."/>
            <person name="Wenzel S.C."/>
            <person name="Whitworth D.E."/>
            <person name="Wilhelm S."/>
            <person name="Wittmann C."/>
            <person name="Bloecker H."/>
            <person name="Puehler A."/>
            <person name="Mueller R."/>
        </authorList>
    </citation>
    <scope>NUCLEOTIDE SEQUENCE [LARGE SCALE GENOMIC DNA]</scope>
    <source>
        <strain evidence="3">So ce56</strain>
    </source>
</reference>
<accession>A9FZ43</accession>
<feature type="transmembrane region" description="Helical" evidence="1">
    <location>
        <begin position="69"/>
        <end position="91"/>
    </location>
</feature>
<name>A9FZ43_SORC5</name>
<dbReference type="HOGENOM" id="CLU_1488134_0_0_7"/>
<protein>
    <submittedName>
        <fullName evidence="2">Hypothetical outer membrane associated protein</fullName>
    </submittedName>
</protein>
<proteinExistence type="predicted"/>
<keyword evidence="1" id="KW-0812">Transmembrane</keyword>
<dbReference type="AlphaFoldDB" id="A9FZ43"/>
<keyword evidence="1" id="KW-1133">Transmembrane helix</keyword>
<evidence type="ECO:0000313" key="2">
    <source>
        <dbReference type="EMBL" id="CAN98708.1"/>
    </source>
</evidence>
<dbReference type="KEGG" id="scl:sce8538"/>
<sequence length="192" mass="20445">MPARGALPSLAAMPSKNDSSIVCPSCGANNASVTASGRCIACGARMGSLAPFRDSELDRHRRYQQEGFSILWCLIALVLQSVLTAALVGGLPMIVQQLDFEGSNGMIVAIPVWFIGGVLLGMISPGKTFLEPVVASFLVAIPTVFYLLHSQTVRTMPLFMYVIMALIGVLFTLIGSYLGERIQMGPPAKPAD</sequence>
<organism evidence="2 3">
    <name type="scientific">Sorangium cellulosum (strain So ce56)</name>
    <name type="common">Polyangium cellulosum (strain So ce56)</name>
    <dbReference type="NCBI Taxonomy" id="448385"/>
    <lineage>
        <taxon>Bacteria</taxon>
        <taxon>Pseudomonadati</taxon>
        <taxon>Myxococcota</taxon>
        <taxon>Polyangia</taxon>
        <taxon>Polyangiales</taxon>
        <taxon>Polyangiaceae</taxon>
        <taxon>Sorangium</taxon>
    </lineage>
</organism>
<dbReference type="EMBL" id="AM746676">
    <property type="protein sequence ID" value="CAN98708.1"/>
    <property type="molecule type" value="Genomic_DNA"/>
</dbReference>
<keyword evidence="1" id="KW-0472">Membrane</keyword>